<sequence>MAKIGHFCLKVDLVVMPDLTMRYEKFTSHRMAVQHNFGMPIVSTDEPIDKFDLAALHPDTSG</sequence>
<proteinExistence type="predicted"/>
<evidence type="ECO:0000313" key="1">
    <source>
        <dbReference type="EMBL" id="NYH51379.1"/>
    </source>
</evidence>
<dbReference type="RefSeq" id="WP_179809299.1">
    <property type="nucleotide sequence ID" value="NZ_JACCHL010000001.1"/>
</dbReference>
<dbReference type="AlphaFoldDB" id="A0A7Z0BJH2"/>
<evidence type="ECO:0000313" key="2">
    <source>
        <dbReference type="Proteomes" id="UP000584931"/>
    </source>
</evidence>
<dbReference type="EMBL" id="JACCHL010000001">
    <property type="protein sequence ID" value="NYH51379.1"/>
    <property type="molecule type" value="Genomic_DNA"/>
</dbReference>
<organism evidence="1 2">
    <name type="scientific">Nocardiopsis sinuspersici</name>
    <dbReference type="NCBI Taxonomy" id="501010"/>
    <lineage>
        <taxon>Bacteria</taxon>
        <taxon>Bacillati</taxon>
        <taxon>Actinomycetota</taxon>
        <taxon>Actinomycetes</taxon>
        <taxon>Streptosporangiales</taxon>
        <taxon>Nocardiopsidaceae</taxon>
        <taxon>Nocardiopsis</taxon>
    </lineage>
</organism>
<name>A0A7Z0BJH2_9ACTN</name>
<comment type="caution">
    <text evidence="1">The sequence shown here is derived from an EMBL/GenBank/DDBJ whole genome shotgun (WGS) entry which is preliminary data.</text>
</comment>
<accession>A0A7Z0BJH2</accession>
<gene>
    <name evidence="1" type="ORF">HNR06_000968</name>
</gene>
<protein>
    <submittedName>
        <fullName evidence="1">Uncharacterized protein</fullName>
    </submittedName>
</protein>
<reference evidence="1 2" key="1">
    <citation type="submission" date="2020-07" db="EMBL/GenBank/DDBJ databases">
        <title>Sequencing the genomes of 1000 actinobacteria strains.</title>
        <authorList>
            <person name="Klenk H.-P."/>
        </authorList>
    </citation>
    <scope>NUCLEOTIDE SEQUENCE [LARGE SCALE GENOMIC DNA]</scope>
    <source>
        <strain evidence="1 2">DSM 45278</strain>
    </source>
</reference>
<dbReference type="Proteomes" id="UP000584931">
    <property type="component" value="Unassembled WGS sequence"/>
</dbReference>